<feature type="region of interest" description="Disordered" evidence="2">
    <location>
        <begin position="104"/>
        <end position="123"/>
    </location>
</feature>
<evidence type="ECO:0000313" key="4">
    <source>
        <dbReference type="EMBL" id="MZL62321.1"/>
    </source>
</evidence>
<name>A0A6L8TET8_9FIRM</name>
<gene>
    <name evidence="4" type="ORF">GT694_09740</name>
</gene>
<dbReference type="Proteomes" id="UP000473323">
    <property type="component" value="Unassembled WGS sequence"/>
</dbReference>
<dbReference type="InterPro" id="IPR019734">
    <property type="entry name" value="TPR_rpt"/>
</dbReference>
<sequence length="643" mass="68590">MKNRKKFYIIVPAVAVLLCVAVIAAAMILGVPDKVSAAQAGKQIDLGNKYLAAADYDKAEVTFAKALKISPKSVKAATGMAKVYNKKKQPEKAVEYLKKASENLTDGEEAKEDTKEDAKELQKAVTEIKEQIVAQEETGSREQNAENNTKSSRGDSSNHAMTVDLTKIEEIVNGTLGRLKSVAIAKNDTPNEENTEEADTDISGKNSEGLDSGSVSKGTASKNKSKKATATPEPTESPVIIIEPEEDSNTPDITVTGEPDKDPEITVTPEITATPEVTVTPEIPEDPDGAGNKVVDGIPIAKEDEESAPDHEEEGVVSYPEISPIGGDEESEWELIEEGDQSAEEADSSYATYDGTETVETEDPSSDSSDIYTEDPGTETEDMPDTEEISNTDTEDTTASDPESILENYVEDTLSKETPSVSWKDTQIPFTYGESSASALTGRLAVILEDLDGDGTKELLEVEAKDGDLAFNIYKAEDGTAELKASQTVTTGMQTPLSDISYGNTQECFLVNNSGKWEIGFVTYCYGFDSGEGTPAARTEVEVFDVESDTTVKLCASGSVENGQGQENLASNLETTGLTGSWNSINAESLQSIGYAENPAQDLSGVPDPVGEGISTKEKECKDLAVMTVRMAAGSGILTVKSK</sequence>
<feature type="region of interest" description="Disordered" evidence="2">
    <location>
        <begin position="133"/>
        <end position="159"/>
    </location>
</feature>
<proteinExistence type="predicted"/>
<keyword evidence="3" id="KW-1133">Transmembrane helix</keyword>
<feature type="compositionally biased region" description="Basic and acidic residues" evidence="2">
    <location>
        <begin position="112"/>
        <end position="123"/>
    </location>
</feature>
<dbReference type="PROSITE" id="PS50005">
    <property type="entry name" value="TPR"/>
    <property type="match status" value="1"/>
</dbReference>
<feature type="compositionally biased region" description="Polar residues" evidence="2">
    <location>
        <begin position="145"/>
        <end position="159"/>
    </location>
</feature>
<feature type="repeat" description="TPR" evidence="1">
    <location>
        <begin position="40"/>
        <end position="73"/>
    </location>
</feature>
<reference evidence="4 5" key="1">
    <citation type="journal article" date="2019" name="Nat. Med.">
        <title>A library of human gut bacterial isolates paired with longitudinal multiomics data enables mechanistic microbiome research.</title>
        <authorList>
            <person name="Poyet M."/>
            <person name="Groussin M."/>
            <person name="Gibbons S.M."/>
            <person name="Avila-Pacheco J."/>
            <person name="Jiang X."/>
            <person name="Kearney S.M."/>
            <person name="Perrotta A.R."/>
            <person name="Berdy B."/>
            <person name="Zhao S."/>
            <person name="Lieberman T.D."/>
            <person name="Swanson P.K."/>
            <person name="Smith M."/>
            <person name="Roesemann S."/>
            <person name="Alexander J.E."/>
            <person name="Rich S.A."/>
            <person name="Livny J."/>
            <person name="Vlamakis H."/>
            <person name="Clish C."/>
            <person name="Bullock K."/>
            <person name="Deik A."/>
            <person name="Scott J."/>
            <person name="Pierce K.A."/>
            <person name="Xavier R.J."/>
            <person name="Alm E.J."/>
        </authorList>
    </citation>
    <scope>NUCLEOTIDE SEQUENCE [LARGE SCALE GENOMIC DNA]</scope>
    <source>
        <strain evidence="4 5">BIOML-A4</strain>
    </source>
</reference>
<dbReference type="Pfam" id="PF14559">
    <property type="entry name" value="TPR_19"/>
    <property type="match status" value="1"/>
</dbReference>
<organism evidence="4 5">
    <name type="scientific">Blautia massiliensis</name>
    <name type="common">ex Durand et al. 2017</name>
    <dbReference type="NCBI Taxonomy" id="1737424"/>
    <lineage>
        <taxon>Bacteria</taxon>
        <taxon>Bacillati</taxon>
        <taxon>Bacillota</taxon>
        <taxon>Clostridia</taxon>
        <taxon>Lachnospirales</taxon>
        <taxon>Lachnospiraceae</taxon>
        <taxon>Blautia</taxon>
    </lineage>
</organism>
<comment type="caution">
    <text evidence="4">The sequence shown here is derived from an EMBL/GenBank/DDBJ whole genome shotgun (WGS) entry which is preliminary data.</text>
</comment>
<keyword evidence="3" id="KW-0812">Transmembrane</keyword>
<protein>
    <submittedName>
        <fullName evidence="4">Tetratricopeptide repeat protein</fullName>
    </submittedName>
</protein>
<dbReference type="RefSeq" id="WP_021652723.1">
    <property type="nucleotide sequence ID" value="NZ_CP085976.1"/>
</dbReference>
<dbReference type="SUPFAM" id="SSF48452">
    <property type="entry name" value="TPR-like"/>
    <property type="match status" value="1"/>
</dbReference>
<keyword evidence="3" id="KW-0472">Membrane</keyword>
<dbReference type="EMBL" id="WWVT01000012">
    <property type="protein sequence ID" value="MZL62321.1"/>
    <property type="molecule type" value="Genomic_DNA"/>
</dbReference>
<feature type="compositionally biased region" description="Acidic residues" evidence="2">
    <location>
        <begin position="372"/>
        <end position="398"/>
    </location>
</feature>
<feature type="compositionally biased region" description="Acidic residues" evidence="2">
    <location>
        <begin position="303"/>
        <end position="315"/>
    </location>
</feature>
<accession>A0A6L8TET8</accession>
<feature type="compositionally biased region" description="Acidic residues" evidence="2">
    <location>
        <begin position="327"/>
        <end position="347"/>
    </location>
</feature>
<evidence type="ECO:0000256" key="3">
    <source>
        <dbReference type="SAM" id="Phobius"/>
    </source>
</evidence>
<evidence type="ECO:0000256" key="2">
    <source>
        <dbReference type="SAM" id="MobiDB-lite"/>
    </source>
</evidence>
<evidence type="ECO:0000313" key="5">
    <source>
        <dbReference type="Proteomes" id="UP000473323"/>
    </source>
</evidence>
<feature type="region of interest" description="Disordered" evidence="2">
    <location>
        <begin position="184"/>
        <end position="403"/>
    </location>
</feature>
<feature type="transmembrane region" description="Helical" evidence="3">
    <location>
        <begin position="7"/>
        <end position="29"/>
    </location>
</feature>
<dbReference type="InterPro" id="IPR011990">
    <property type="entry name" value="TPR-like_helical_dom_sf"/>
</dbReference>
<dbReference type="Gene3D" id="1.25.40.10">
    <property type="entry name" value="Tetratricopeptide repeat domain"/>
    <property type="match status" value="1"/>
</dbReference>
<dbReference type="SMART" id="SM00028">
    <property type="entry name" value="TPR"/>
    <property type="match status" value="2"/>
</dbReference>
<evidence type="ECO:0000256" key="1">
    <source>
        <dbReference type="PROSITE-ProRule" id="PRU00339"/>
    </source>
</evidence>
<feature type="compositionally biased region" description="Acidic residues" evidence="2">
    <location>
        <begin position="190"/>
        <end position="200"/>
    </location>
</feature>
<dbReference type="AlphaFoldDB" id="A0A6L8TET8"/>
<keyword evidence="1" id="KW-0802">TPR repeat</keyword>